<dbReference type="InParanoid" id="A0A0P0XW15"/>
<reference evidence="2 3" key="2">
    <citation type="journal article" date="2013" name="Plant Cell Physiol.">
        <title>Rice Annotation Project Database (RAP-DB): an integrative and interactive database for rice genomics.</title>
        <authorList>
            <person name="Sakai H."/>
            <person name="Lee S.S."/>
            <person name="Tanaka T."/>
            <person name="Numa H."/>
            <person name="Kim J."/>
            <person name="Kawahara Y."/>
            <person name="Wakimoto H."/>
            <person name="Yang C.C."/>
            <person name="Iwamoto M."/>
            <person name="Abe T."/>
            <person name="Yamada Y."/>
            <person name="Muto A."/>
            <person name="Inokuchi H."/>
            <person name="Ikemura T."/>
            <person name="Matsumoto T."/>
            <person name="Sasaki T."/>
            <person name="Itoh T."/>
        </authorList>
    </citation>
    <scope>NUCLEOTIDE SEQUENCE [LARGE SCALE GENOMIC DNA]</scope>
    <source>
        <strain evidence="3">cv. Nipponbare</strain>
    </source>
</reference>
<evidence type="ECO:0000313" key="2">
    <source>
        <dbReference type="EMBL" id="BAT11581.1"/>
    </source>
</evidence>
<dbReference type="AlphaFoldDB" id="A0A0P0XW15"/>
<dbReference type="EMBL" id="AP014966">
    <property type="protein sequence ID" value="BAT11581.1"/>
    <property type="molecule type" value="Genomic_DNA"/>
</dbReference>
<feature type="region of interest" description="Disordered" evidence="1">
    <location>
        <begin position="62"/>
        <end position="128"/>
    </location>
</feature>
<feature type="compositionally biased region" description="Basic residues" evidence="1">
    <location>
        <begin position="115"/>
        <end position="128"/>
    </location>
</feature>
<sequence>MVCLPLATGVLELGSTDVIFQTGDSIPRIRALFNLSAAASSWPPHPDAAADPSVLWLTDAPQHAHGESQPVCRCTPQRPRSRPRCLSGSSRAARLSRAPSAGSSTSLISRPTAVPRHRLSSCRRPARS</sequence>
<name>A0A0P0XW15_ORYSJ</name>
<dbReference type="PaxDb" id="39947-A0A0P0XW15"/>
<evidence type="ECO:0000256" key="1">
    <source>
        <dbReference type="SAM" id="MobiDB-lite"/>
    </source>
</evidence>
<proteinExistence type="predicted"/>
<protein>
    <submittedName>
        <fullName evidence="2">Os10g0506950 protein</fullName>
    </submittedName>
</protein>
<organism evidence="2 3">
    <name type="scientific">Oryza sativa subsp. japonica</name>
    <name type="common">Rice</name>
    <dbReference type="NCBI Taxonomy" id="39947"/>
    <lineage>
        <taxon>Eukaryota</taxon>
        <taxon>Viridiplantae</taxon>
        <taxon>Streptophyta</taxon>
        <taxon>Embryophyta</taxon>
        <taxon>Tracheophyta</taxon>
        <taxon>Spermatophyta</taxon>
        <taxon>Magnoliopsida</taxon>
        <taxon>Liliopsida</taxon>
        <taxon>Poales</taxon>
        <taxon>Poaceae</taxon>
        <taxon>BOP clade</taxon>
        <taxon>Oryzoideae</taxon>
        <taxon>Oryzeae</taxon>
        <taxon>Oryzinae</taxon>
        <taxon>Oryza</taxon>
        <taxon>Oryza sativa</taxon>
    </lineage>
</organism>
<dbReference type="STRING" id="39947.A0A0P0XW15"/>
<reference evidence="3" key="1">
    <citation type="journal article" date="2005" name="Nature">
        <title>The map-based sequence of the rice genome.</title>
        <authorList>
            <consortium name="International rice genome sequencing project (IRGSP)"/>
            <person name="Matsumoto T."/>
            <person name="Wu J."/>
            <person name="Kanamori H."/>
            <person name="Katayose Y."/>
            <person name="Fujisawa M."/>
            <person name="Namiki N."/>
            <person name="Mizuno H."/>
            <person name="Yamamoto K."/>
            <person name="Antonio B.A."/>
            <person name="Baba T."/>
            <person name="Sakata K."/>
            <person name="Nagamura Y."/>
            <person name="Aoki H."/>
            <person name="Arikawa K."/>
            <person name="Arita K."/>
            <person name="Bito T."/>
            <person name="Chiden Y."/>
            <person name="Fujitsuka N."/>
            <person name="Fukunaka R."/>
            <person name="Hamada M."/>
            <person name="Harada C."/>
            <person name="Hayashi A."/>
            <person name="Hijishita S."/>
            <person name="Honda M."/>
            <person name="Hosokawa S."/>
            <person name="Ichikawa Y."/>
            <person name="Idonuma A."/>
            <person name="Iijima M."/>
            <person name="Ikeda M."/>
            <person name="Ikeno M."/>
            <person name="Ito K."/>
            <person name="Ito S."/>
            <person name="Ito T."/>
            <person name="Ito Y."/>
            <person name="Ito Y."/>
            <person name="Iwabuchi A."/>
            <person name="Kamiya K."/>
            <person name="Karasawa W."/>
            <person name="Kurita K."/>
            <person name="Katagiri S."/>
            <person name="Kikuta A."/>
            <person name="Kobayashi H."/>
            <person name="Kobayashi N."/>
            <person name="Machita K."/>
            <person name="Maehara T."/>
            <person name="Masukawa M."/>
            <person name="Mizubayashi T."/>
            <person name="Mukai Y."/>
            <person name="Nagasaki H."/>
            <person name="Nagata Y."/>
            <person name="Naito S."/>
            <person name="Nakashima M."/>
            <person name="Nakama Y."/>
            <person name="Nakamichi Y."/>
            <person name="Nakamura M."/>
            <person name="Meguro A."/>
            <person name="Negishi M."/>
            <person name="Ohta I."/>
            <person name="Ohta T."/>
            <person name="Okamoto M."/>
            <person name="Ono N."/>
            <person name="Saji S."/>
            <person name="Sakaguchi M."/>
            <person name="Sakai K."/>
            <person name="Shibata M."/>
            <person name="Shimokawa T."/>
            <person name="Song J."/>
            <person name="Takazaki Y."/>
            <person name="Terasawa K."/>
            <person name="Tsugane M."/>
            <person name="Tsuji K."/>
            <person name="Ueda S."/>
            <person name="Waki K."/>
            <person name="Yamagata H."/>
            <person name="Yamamoto M."/>
            <person name="Yamamoto S."/>
            <person name="Yamane H."/>
            <person name="Yoshiki S."/>
            <person name="Yoshihara R."/>
            <person name="Yukawa K."/>
            <person name="Zhong H."/>
            <person name="Yano M."/>
            <person name="Yuan Q."/>
            <person name="Ouyang S."/>
            <person name="Liu J."/>
            <person name="Jones K.M."/>
            <person name="Gansberger K."/>
            <person name="Moffat K."/>
            <person name="Hill J."/>
            <person name="Bera J."/>
            <person name="Fadrosh D."/>
            <person name="Jin S."/>
            <person name="Johri S."/>
            <person name="Kim M."/>
            <person name="Overton L."/>
            <person name="Reardon M."/>
            <person name="Tsitrin T."/>
            <person name="Vuong H."/>
            <person name="Weaver B."/>
            <person name="Ciecko A."/>
            <person name="Tallon L."/>
            <person name="Jackson J."/>
            <person name="Pai G."/>
            <person name="Aken S.V."/>
            <person name="Utterback T."/>
            <person name="Reidmuller S."/>
            <person name="Feldblyum T."/>
            <person name="Hsiao J."/>
            <person name="Zismann V."/>
            <person name="Iobst S."/>
            <person name="de Vazeille A.R."/>
            <person name="Buell C.R."/>
            <person name="Ying K."/>
            <person name="Li Y."/>
            <person name="Lu T."/>
            <person name="Huang Y."/>
            <person name="Zhao Q."/>
            <person name="Feng Q."/>
            <person name="Zhang L."/>
            <person name="Zhu J."/>
            <person name="Weng Q."/>
            <person name="Mu J."/>
            <person name="Lu Y."/>
            <person name="Fan D."/>
            <person name="Liu Y."/>
            <person name="Guan J."/>
            <person name="Zhang Y."/>
            <person name="Yu S."/>
            <person name="Liu X."/>
            <person name="Zhang Y."/>
            <person name="Hong G."/>
            <person name="Han B."/>
            <person name="Choisne N."/>
            <person name="Demange N."/>
            <person name="Orjeda G."/>
            <person name="Samain S."/>
            <person name="Cattolico L."/>
            <person name="Pelletier E."/>
            <person name="Couloux A."/>
            <person name="Segurens B."/>
            <person name="Wincker P."/>
            <person name="D'Hont A."/>
            <person name="Scarpelli C."/>
            <person name="Weissenbach J."/>
            <person name="Salanoubat M."/>
            <person name="Quetier F."/>
            <person name="Yu Y."/>
            <person name="Kim H.R."/>
            <person name="Rambo T."/>
            <person name="Currie J."/>
            <person name="Collura K."/>
            <person name="Luo M."/>
            <person name="Yang T."/>
            <person name="Ammiraju J.S.S."/>
            <person name="Engler F."/>
            <person name="Soderlund C."/>
            <person name="Wing R.A."/>
            <person name="Palmer L.E."/>
            <person name="de la Bastide M."/>
            <person name="Spiegel L."/>
            <person name="Nascimento L."/>
            <person name="Zutavern T."/>
            <person name="O'Shaughnessy A."/>
            <person name="Dike S."/>
            <person name="Dedhia N."/>
            <person name="Preston R."/>
            <person name="Balija V."/>
            <person name="McCombie W.R."/>
            <person name="Chow T."/>
            <person name="Chen H."/>
            <person name="Chung M."/>
            <person name="Chen C."/>
            <person name="Shaw J."/>
            <person name="Wu H."/>
            <person name="Hsiao K."/>
            <person name="Chao Y."/>
            <person name="Chu M."/>
            <person name="Cheng C."/>
            <person name="Hour A."/>
            <person name="Lee P."/>
            <person name="Lin S."/>
            <person name="Lin Y."/>
            <person name="Liou J."/>
            <person name="Liu S."/>
            <person name="Hsing Y."/>
            <person name="Raghuvanshi S."/>
            <person name="Mohanty A."/>
            <person name="Bharti A.K."/>
            <person name="Gaur A."/>
            <person name="Gupta V."/>
            <person name="Kumar D."/>
            <person name="Ravi V."/>
            <person name="Vij S."/>
            <person name="Kapur A."/>
            <person name="Khurana P."/>
            <person name="Khurana P."/>
            <person name="Khurana J.P."/>
            <person name="Tyagi A.K."/>
            <person name="Gaikwad K."/>
            <person name="Singh A."/>
            <person name="Dalal V."/>
            <person name="Srivastava S."/>
            <person name="Dixit A."/>
            <person name="Pal A.K."/>
            <person name="Ghazi I.A."/>
            <person name="Yadav M."/>
            <person name="Pandit A."/>
            <person name="Bhargava A."/>
            <person name="Sureshbabu K."/>
            <person name="Batra K."/>
            <person name="Sharma T.R."/>
            <person name="Mohapatra T."/>
            <person name="Singh N.K."/>
            <person name="Messing J."/>
            <person name="Nelson A.B."/>
            <person name="Fuks G."/>
            <person name="Kavchok S."/>
            <person name="Keizer G."/>
            <person name="Linton E."/>
            <person name="Llaca V."/>
            <person name="Song R."/>
            <person name="Tanyolac B."/>
            <person name="Young S."/>
            <person name="Ho-Il K."/>
            <person name="Hahn J.H."/>
            <person name="Sangsakoo G."/>
            <person name="Vanavichit A."/>
            <person name="de Mattos Luiz.A.T."/>
            <person name="Zimmer P.D."/>
            <person name="Malone G."/>
            <person name="Dellagostin O."/>
            <person name="de Oliveira A.C."/>
            <person name="Bevan M."/>
            <person name="Bancroft I."/>
            <person name="Minx P."/>
            <person name="Cordum H."/>
            <person name="Wilson R."/>
            <person name="Cheng Z."/>
            <person name="Jin W."/>
            <person name="Jiang J."/>
            <person name="Leong S.A."/>
            <person name="Iwama H."/>
            <person name="Gojobori T."/>
            <person name="Itoh T."/>
            <person name="Niimura Y."/>
            <person name="Fujii Y."/>
            <person name="Habara T."/>
            <person name="Sakai H."/>
            <person name="Sato Y."/>
            <person name="Wilson G."/>
            <person name="Kumar K."/>
            <person name="McCouch S."/>
            <person name="Juretic N."/>
            <person name="Hoen D."/>
            <person name="Wright S."/>
            <person name="Bruskiewich R."/>
            <person name="Bureau T."/>
            <person name="Miyao A."/>
            <person name="Hirochika H."/>
            <person name="Nishikawa T."/>
            <person name="Kadowaki K."/>
            <person name="Sugiura M."/>
            <person name="Burr B."/>
            <person name="Sasaki T."/>
        </authorList>
    </citation>
    <scope>NUCLEOTIDE SEQUENCE [LARGE SCALE GENOMIC DNA]</scope>
    <source>
        <strain evidence="3">cv. Nipponbare</strain>
    </source>
</reference>
<evidence type="ECO:0000313" key="3">
    <source>
        <dbReference type="Proteomes" id="UP000059680"/>
    </source>
</evidence>
<dbReference type="Proteomes" id="UP000059680">
    <property type="component" value="Chromosome 10"/>
</dbReference>
<reference evidence="2 3" key="3">
    <citation type="journal article" date="2013" name="Rice">
        <title>Improvement of the Oryza sativa Nipponbare reference genome using next generation sequence and optical map data.</title>
        <authorList>
            <person name="Kawahara Y."/>
            <person name="de la Bastide M."/>
            <person name="Hamilton J.P."/>
            <person name="Kanamori H."/>
            <person name="McCombie W.R."/>
            <person name="Ouyang S."/>
            <person name="Schwartz D.C."/>
            <person name="Tanaka T."/>
            <person name="Wu J."/>
            <person name="Zhou S."/>
            <person name="Childs K.L."/>
            <person name="Davidson R.M."/>
            <person name="Lin H."/>
            <person name="Quesada-Ocampo L."/>
            <person name="Vaillancourt B."/>
            <person name="Sakai H."/>
            <person name="Lee S.S."/>
            <person name="Kim J."/>
            <person name="Numa H."/>
            <person name="Itoh T."/>
            <person name="Buell C.R."/>
            <person name="Matsumoto T."/>
        </authorList>
    </citation>
    <scope>NUCLEOTIDE SEQUENCE [LARGE SCALE GENOMIC DNA]</scope>
    <source>
        <strain evidence="3">cv. Nipponbare</strain>
    </source>
</reference>
<gene>
    <name evidence="2" type="ordered locus">Os10g0506950</name>
    <name evidence="2" type="ORF">OSNPB_100506950</name>
</gene>
<keyword evidence="3" id="KW-1185">Reference proteome</keyword>
<accession>A0A0P0XW15</accession>
<feature type="compositionally biased region" description="Low complexity" evidence="1">
    <location>
        <begin position="84"/>
        <end position="104"/>
    </location>
</feature>